<evidence type="ECO:0000313" key="3">
    <source>
        <dbReference type="EMBL" id="QDU75995.1"/>
    </source>
</evidence>
<proteinExistence type="predicted"/>
<feature type="compositionally biased region" description="Gly residues" evidence="1">
    <location>
        <begin position="197"/>
        <end position="214"/>
    </location>
</feature>
<dbReference type="Pfam" id="PF13717">
    <property type="entry name" value="Zn_ribbon_4"/>
    <property type="match status" value="1"/>
</dbReference>
<dbReference type="Proteomes" id="UP000318626">
    <property type="component" value="Chromosome"/>
</dbReference>
<evidence type="ECO:0000259" key="2">
    <source>
        <dbReference type="Pfam" id="PF13717"/>
    </source>
</evidence>
<organism evidence="3 4">
    <name type="scientific">Bremerella volcania</name>
    <dbReference type="NCBI Taxonomy" id="2527984"/>
    <lineage>
        <taxon>Bacteria</taxon>
        <taxon>Pseudomonadati</taxon>
        <taxon>Planctomycetota</taxon>
        <taxon>Planctomycetia</taxon>
        <taxon>Pirellulales</taxon>
        <taxon>Pirellulaceae</taxon>
        <taxon>Bremerella</taxon>
    </lineage>
</organism>
<dbReference type="AlphaFoldDB" id="A0A518C9U5"/>
<reference evidence="4" key="1">
    <citation type="submission" date="2019-02" db="EMBL/GenBank/DDBJ databases">
        <title>Deep-cultivation of Planctomycetes and their phenomic and genomic characterization uncovers novel biology.</title>
        <authorList>
            <person name="Wiegand S."/>
            <person name="Jogler M."/>
            <person name="Boedeker C."/>
            <person name="Pinto D."/>
            <person name="Vollmers J."/>
            <person name="Rivas-Marin E."/>
            <person name="Kohn T."/>
            <person name="Peeters S.H."/>
            <person name="Heuer A."/>
            <person name="Rast P."/>
            <person name="Oberbeckmann S."/>
            <person name="Bunk B."/>
            <person name="Jeske O."/>
            <person name="Meyerdierks A."/>
            <person name="Storesund J.E."/>
            <person name="Kallscheuer N."/>
            <person name="Luecker S."/>
            <person name="Lage O.M."/>
            <person name="Pohl T."/>
            <person name="Merkel B.J."/>
            <person name="Hornburger P."/>
            <person name="Mueller R.-W."/>
            <person name="Bruemmer F."/>
            <person name="Labrenz M."/>
            <person name="Spormann A.M."/>
            <person name="Op den Camp H."/>
            <person name="Overmann J."/>
            <person name="Amann R."/>
            <person name="Jetten M.S.M."/>
            <person name="Mascher T."/>
            <person name="Medema M.H."/>
            <person name="Devos D.P."/>
            <person name="Kaster A.-K."/>
            <person name="Ovreas L."/>
            <person name="Rohde M."/>
            <person name="Galperin M.Y."/>
            <person name="Jogler C."/>
        </authorList>
    </citation>
    <scope>NUCLEOTIDE SEQUENCE [LARGE SCALE GENOMIC DNA]</scope>
    <source>
        <strain evidence="4">Pan97</strain>
    </source>
</reference>
<accession>A0A518C9U5</accession>
<dbReference type="InterPro" id="IPR011723">
    <property type="entry name" value="Znf/thioredoxin_put"/>
</dbReference>
<dbReference type="KEGG" id="bvo:Pan97_30400"/>
<gene>
    <name evidence="3" type="ORF">Pan97_30400</name>
</gene>
<feature type="domain" description="Zinc finger/thioredoxin putative" evidence="2">
    <location>
        <begin position="6"/>
        <end position="36"/>
    </location>
</feature>
<dbReference type="NCBIfam" id="TIGR02098">
    <property type="entry name" value="MJ0042_CXXC"/>
    <property type="match status" value="1"/>
</dbReference>
<feature type="region of interest" description="Disordered" evidence="1">
    <location>
        <begin position="127"/>
        <end position="216"/>
    </location>
</feature>
<protein>
    <recommendedName>
        <fullName evidence="2">Zinc finger/thioredoxin putative domain-containing protein</fullName>
    </recommendedName>
</protein>
<feature type="region of interest" description="Disordered" evidence="1">
    <location>
        <begin position="63"/>
        <end position="95"/>
    </location>
</feature>
<dbReference type="RefSeq" id="WP_144973777.1">
    <property type="nucleotide sequence ID" value="NZ_CP036289.1"/>
</dbReference>
<name>A0A518C9U5_9BACT</name>
<evidence type="ECO:0000313" key="4">
    <source>
        <dbReference type="Proteomes" id="UP000318626"/>
    </source>
</evidence>
<dbReference type="EMBL" id="CP036289">
    <property type="protein sequence ID" value="QDU75995.1"/>
    <property type="molecule type" value="Genomic_DNA"/>
</dbReference>
<evidence type="ECO:0000256" key="1">
    <source>
        <dbReference type="SAM" id="MobiDB-lite"/>
    </source>
</evidence>
<dbReference type="OrthoDB" id="291932at2"/>
<keyword evidence="4" id="KW-1185">Reference proteome</keyword>
<sequence>MAKLHIVCPSCGTKYPVADQKLAGRRVTCKKCSQKFVAEIQGAAPPPEEEPLLIPASAPDPLGDDLFGDIPTSEPALSGPALGTLPPKQNNSSSGSFSVVPVLLGMARVTGVTVVVVIAFSTLYPVAGSGQGAPRDRDVSGGQFGPGPSRGEGAFAPPRGPGGARDEGIYVPPHDGTNQSQSQQPGPPPQGQPFGPLGQGGRPPGMPGGPGFGGRDLAKEAISRMEQEFGADKLVRLECESISREQAKEIYEILKQEMIAHTHVHWFDPNIRQRVFTFPYDGDVRELASKITFGEVDEVLVSERRIRLKSITLP</sequence>